<organism evidence="6">
    <name type="scientific">Hokovirus HKV1</name>
    <dbReference type="NCBI Taxonomy" id="1977638"/>
    <lineage>
        <taxon>Viruses</taxon>
        <taxon>Varidnaviria</taxon>
        <taxon>Bamfordvirae</taxon>
        <taxon>Nucleocytoviricota</taxon>
        <taxon>Megaviricetes</taxon>
        <taxon>Imitervirales</taxon>
        <taxon>Mimiviridae</taxon>
        <taxon>Klosneuvirinae</taxon>
        <taxon>Hokovirus</taxon>
    </lineage>
</organism>
<dbReference type="PANTHER" id="PTHR46332">
    <property type="entry name" value="ASPARTATE BETA-HYDROXYLASE DOMAIN-CONTAINING PROTEIN 2"/>
    <property type="match status" value="1"/>
</dbReference>
<dbReference type="GO" id="GO:0051213">
    <property type="term" value="F:dioxygenase activity"/>
    <property type="evidence" value="ECO:0007669"/>
    <property type="project" value="UniProtKB-KW"/>
</dbReference>
<gene>
    <name evidence="6" type="ORF">Hokovirus_1_84</name>
</gene>
<dbReference type="PANTHER" id="PTHR46332:SF5">
    <property type="entry name" value="ASPARTATE BETA-HYDROXYLASE DOMAIN CONTAINING 2"/>
    <property type="match status" value="1"/>
</dbReference>
<comment type="similarity">
    <text evidence="1">Belongs to the aspartyl/asparaginyl beta-hydroxylase family.</text>
</comment>
<keyword evidence="3" id="KW-0560">Oxidoreductase</keyword>
<feature type="domain" description="Aspartyl/asparaginy/proline hydroxylase" evidence="5">
    <location>
        <begin position="43"/>
        <end position="195"/>
    </location>
</feature>
<dbReference type="SUPFAM" id="SSF51197">
    <property type="entry name" value="Clavaminate synthase-like"/>
    <property type="match status" value="1"/>
</dbReference>
<protein>
    <submittedName>
        <fullName evidence="6">Cupin superfamily aspartyl/asparaginyl beta-hydroxylase</fullName>
    </submittedName>
</protein>
<feature type="transmembrane region" description="Helical" evidence="4">
    <location>
        <begin position="6"/>
        <end position="21"/>
    </location>
</feature>
<evidence type="ECO:0000259" key="5">
    <source>
        <dbReference type="Pfam" id="PF05118"/>
    </source>
</evidence>
<name>A0A1V0SEQ6_9VIRU</name>
<keyword evidence="4" id="KW-0472">Membrane</keyword>
<evidence type="ECO:0000256" key="3">
    <source>
        <dbReference type="ARBA" id="ARBA00023002"/>
    </source>
</evidence>
<dbReference type="InterPro" id="IPR027443">
    <property type="entry name" value="IPNS-like_sf"/>
</dbReference>
<dbReference type="InterPro" id="IPR051821">
    <property type="entry name" value="Asp/Asn_beta-hydroxylase"/>
</dbReference>
<keyword evidence="4" id="KW-1133">Transmembrane helix</keyword>
<dbReference type="InterPro" id="IPR007803">
    <property type="entry name" value="Asp/Arg/Pro-Hydrxlase"/>
</dbReference>
<evidence type="ECO:0000256" key="4">
    <source>
        <dbReference type="SAM" id="Phobius"/>
    </source>
</evidence>
<dbReference type="GO" id="GO:0016020">
    <property type="term" value="C:membrane"/>
    <property type="evidence" value="ECO:0007669"/>
    <property type="project" value="TreeGrafter"/>
</dbReference>
<dbReference type="EMBL" id="KY684103">
    <property type="protein sequence ID" value="ARF10205.1"/>
    <property type="molecule type" value="Genomic_DNA"/>
</dbReference>
<evidence type="ECO:0000313" key="6">
    <source>
        <dbReference type="EMBL" id="ARF10205.1"/>
    </source>
</evidence>
<keyword evidence="2" id="KW-0223">Dioxygenase</keyword>
<dbReference type="Pfam" id="PF05118">
    <property type="entry name" value="Asp_Arg_Hydrox"/>
    <property type="match status" value="1"/>
</dbReference>
<sequence length="221" mass="26473">MVYYTLIILVMIIIIIIYFRSRKLDQAFYDQIIIYPELSNIKKDFDKIKREILNLNEKWIEWPEKYLYEGKDNWTIMPLFVFDKYSSYVEKLPTLYKFLKNIKGLKIASLSKMKSGTKLIPHQGWGDHSNYVLRCHYGIIVEKNKCYISVLNDNIEEIKYQEENEWLVFDDSKTHYAENMSSDDRIVLIIDVIRPEHVKIGKSKILYSDEFNNIIKAFKNM</sequence>
<evidence type="ECO:0000256" key="1">
    <source>
        <dbReference type="ARBA" id="ARBA00007730"/>
    </source>
</evidence>
<keyword evidence="4" id="KW-0812">Transmembrane</keyword>
<proteinExistence type="inferred from homology"/>
<dbReference type="Gene3D" id="2.60.120.330">
    <property type="entry name" value="B-lactam Antibiotic, Isopenicillin N Synthase, Chain"/>
    <property type="match status" value="1"/>
</dbReference>
<evidence type="ECO:0000256" key="2">
    <source>
        <dbReference type="ARBA" id="ARBA00022964"/>
    </source>
</evidence>
<reference evidence="6" key="1">
    <citation type="journal article" date="2017" name="Science">
        <title>Giant viruses with an expanded complement of translation system components.</title>
        <authorList>
            <person name="Schulz F."/>
            <person name="Yutin N."/>
            <person name="Ivanova N.N."/>
            <person name="Ortega D.R."/>
            <person name="Lee T.K."/>
            <person name="Vierheilig J."/>
            <person name="Daims H."/>
            <person name="Horn M."/>
            <person name="Wagner M."/>
            <person name="Jensen G.J."/>
            <person name="Kyrpides N.C."/>
            <person name="Koonin E.V."/>
            <person name="Woyke T."/>
        </authorList>
    </citation>
    <scope>NUCLEOTIDE SEQUENCE</scope>
    <source>
        <strain evidence="6">HKV1</strain>
    </source>
</reference>
<accession>A0A1V0SEQ6</accession>